<keyword evidence="1" id="KW-0812">Transmembrane</keyword>
<gene>
    <name evidence="2" type="ORF">ACFO8L_38875</name>
</gene>
<feature type="transmembrane region" description="Helical" evidence="1">
    <location>
        <begin position="135"/>
        <end position="158"/>
    </location>
</feature>
<dbReference type="InterPro" id="IPR004676">
    <property type="entry name" value="Cd-R_transporter"/>
</dbReference>
<feature type="transmembrane region" description="Helical" evidence="1">
    <location>
        <begin position="52"/>
        <end position="69"/>
    </location>
</feature>
<sequence>MDGVGGVGGTVATAAGMFAGTNVDDLIVLTVLFLSARAAGAPRVWQIWAGQYLGVGALVVVSVVAALGLTVVPDAWAGLLGLVPFALGVRGLVRAIRGSGDDPSPVVAGGLLPVMGVTVANGADNISVYTPVFRAVGAGATAATIAVFAAGVAVWCVAGSLLGSHTKVIAVVERHGRWIVPVVFVAIGTFIVTESGVVGLLL</sequence>
<comment type="caution">
    <text evidence="2">The sequence shown here is derived from an EMBL/GenBank/DDBJ whole genome shotgun (WGS) entry which is preliminary data.</text>
</comment>
<name>A0ABV9ER02_9ACTN</name>
<accession>A0ABV9ER02</accession>
<feature type="transmembrane region" description="Helical" evidence="1">
    <location>
        <begin position="105"/>
        <end position="123"/>
    </location>
</feature>
<dbReference type="RefSeq" id="WP_262847225.1">
    <property type="nucleotide sequence ID" value="NZ_JANZYP010000060.1"/>
</dbReference>
<dbReference type="Proteomes" id="UP001595891">
    <property type="component" value="Unassembled WGS sequence"/>
</dbReference>
<evidence type="ECO:0000313" key="2">
    <source>
        <dbReference type="EMBL" id="MFC4592106.1"/>
    </source>
</evidence>
<dbReference type="EMBL" id="JBHSFN010000041">
    <property type="protein sequence ID" value="MFC4592106.1"/>
    <property type="molecule type" value="Genomic_DNA"/>
</dbReference>
<proteinExistence type="predicted"/>
<feature type="transmembrane region" description="Helical" evidence="1">
    <location>
        <begin position="178"/>
        <end position="201"/>
    </location>
</feature>
<dbReference type="Pfam" id="PF03596">
    <property type="entry name" value="Cad"/>
    <property type="match status" value="1"/>
</dbReference>
<feature type="transmembrane region" description="Helical" evidence="1">
    <location>
        <begin position="75"/>
        <end position="93"/>
    </location>
</feature>
<evidence type="ECO:0000256" key="1">
    <source>
        <dbReference type="SAM" id="Phobius"/>
    </source>
</evidence>
<protein>
    <submittedName>
        <fullName evidence="2">Cadmium resistance transporter</fullName>
    </submittedName>
</protein>
<organism evidence="2 3">
    <name type="scientific">Sphaerisporangium corydalis</name>
    <dbReference type="NCBI Taxonomy" id="1441875"/>
    <lineage>
        <taxon>Bacteria</taxon>
        <taxon>Bacillati</taxon>
        <taxon>Actinomycetota</taxon>
        <taxon>Actinomycetes</taxon>
        <taxon>Streptosporangiales</taxon>
        <taxon>Streptosporangiaceae</taxon>
        <taxon>Sphaerisporangium</taxon>
    </lineage>
</organism>
<keyword evidence="1" id="KW-0472">Membrane</keyword>
<keyword evidence="3" id="KW-1185">Reference proteome</keyword>
<evidence type="ECO:0000313" key="3">
    <source>
        <dbReference type="Proteomes" id="UP001595891"/>
    </source>
</evidence>
<keyword evidence="1" id="KW-1133">Transmembrane helix</keyword>
<reference evidence="3" key="1">
    <citation type="journal article" date="2019" name="Int. J. Syst. Evol. Microbiol.">
        <title>The Global Catalogue of Microorganisms (GCM) 10K type strain sequencing project: providing services to taxonomists for standard genome sequencing and annotation.</title>
        <authorList>
            <consortium name="The Broad Institute Genomics Platform"/>
            <consortium name="The Broad Institute Genome Sequencing Center for Infectious Disease"/>
            <person name="Wu L."/>
            <person name="Ma J."/>
        </authorList>
    </citation>
    <scope>NUCLEOTIDE SEQUENCE [LARGE SCALE GENOMIC DNA]</scope>
    <source>
        <strain evidence="3">CCUG 49560</strain>
    </source>
</reference>